<sequence length="94" mass="9892">MTDKSLELTIPSVLGRLIPKTGHGWIMTACCALMFTAAGFALLGAESQSLSSIVWGMAPIGGCLAMHSVMHKFMGKSCHEDHKDTSSKSGGGHE</sequence>
<protein>
    <recommendedName>
        <fullName evidence="4">DUF2933 domain-containing protein</fullName>
    </recommendedName>
</protein>
<keyword evidence="3" id="KW-1185">Reference proteome</keyword>
<dbReference type="AlphaFoldDB" id="A0A2N5XK03"/>
<keyword evidence="1" id="KW-0472">Membrane</keyword>
<dbReference type="OrthoDB" id="7850212at2"/>
<proteinExistence type="predicted"/>
<organism evidence="2 3">
    <name type="scientific">Cohaesibacter celericrescens</name>
    <dbReference type="NCBI Taxonomy" id="2067669"/>
    <lineage>
        <taxon>Bacteria</taxon>
        <taxon>Pseudomonadati</taxon>
        <taxon>Pseudomonadota</taxon>
        <taxon>Alphaproteobacteria</taxon>
        <taxon>Hyphomicrobiales</taxon>
        <taxon>Cohaesibacteraceae</taxon>
    </lineage>
</organism>
<name>A0A2N5XK03_9HYPH</name>
<feature type="transmembrane region" description="Helical" evidence="1">
    <location>
        <begin position="24"/>
        <end position="43"/>
    </location>
</feature>
<comment type="caution">
    <text evidence="2">The sequence shown here is derived from an EMBL/GenBank/DDBJ whole genome shotgun (WGS) entry which is preliminary data.</text>
</comment>
<evidence type="ECO:0000256" key="1">
    <source>
        <dbReference type="SAM" id="Phobius"/>
    </source>
</evidence>
<gene>
    <name evidence="2" type="ORF">C0081_21110</name>
</gene>
<evidence type="ECO:0000313" key="2">
    <source>
        <dbReference type="EMBL" id="PLW74825.1"/>
    </source>
</evidence>
<dbReference type="EMBL" id="PKUQ01000055">
    <property type="protein sequence ID" value="PLW74825.1"/>
    <property type="molecule type" value="Genomic_DNA"/>
</dbReference>
<evidence type="ECO:0000313" key="3">
    <source>
        <dbReference type="Proteomes" id="UP000234881"/>
    </source>
</evidence>
<evidence type="ECO:0008006" key="4">
    <source>
        <dbReference type="Google" id="ProtNLM"/>
    </source>
</evidence>
<keyword evidence="1" id="KW-1133">Transmembrane helix</keyword>
<reference evidence="2 3" key="1">
    <citation type="submission" date="2018-01" db="EMBL/GenBank/DDBJ databases">
        <title>The draft genome sequence of Cohaesibacter sp. H1304.</title>
        <authorList>
            <person name="Wang N.-N."/>
            <person name="Du Z.-J."/>
        </authorList>
    </citation>
    <scope>NUCLEOTIDE SEQUENCE [LARGE SCALE GENOMIC DNA]</scope>
    <source>
        <strain evidence="2 3">H1304</strain>
    </source>
</reference>
<dbReference type="Proteomes" id="UP000234881">
    <property type="component" value="Unassembled WGS sequence"/>
</dbReference>
<keyword evidence="1" id="KW-0812">Transmembrane</keyword>
<feature type="transmembrane region" description="Helical" evidence="1">
    <location>
        <begin position="49"/>
        <end position="69"/>
    </location>
</feature>
<accession>A0A2N5XK03</accession>
<dbReference type="RefSeq" id="WP_101535723.1">
    <property type="nucleotide sequence ID" value="NZ_PKUQ01000055.1"/>
</dbReference>